<dbReference type="STRING" id="1499967.U27_00484"/>
<dbReference type="Pfam" id="PF07722">
    <property type="entry name" value="Peptidase_C26"/>
    <property type="match status" value="1"/>
</dbReference>
<dbReference type="InterPro" id="IPR029062">
    <property type="entry name" value="Class_I_gatase-like"/>
</dbReference>
<keyword evidence="1" id="KW-0808">Transferase</keyword>
<accession>A0A081C7N2</accession>
<name>A0A081C7N2_VECG1</name>
<dbReference type="Proteomes" id="UP000030661">
    <property type="component" value="Unassembled WGS sequence"/>
</dbReference>
<dbReference type="CDD" id="cd01745">
    <property type="entry name" value="GATase1_2"/>
    <property type="match status" value="1"/>
</dbReference>
<dbReference type="GO" id="GO:0005829">
    <property type="term" value="C:cytosol"/>
    <property type="evidence" value="ECO:0007669"/>
    <property type="project" value="TreeGrafter"/>
</dbReference>
<dbReference type="InterPro" id="IPR044668">
    <property type="entry name" value="PuuD-like"/>
</dbReference>
<dbReference type="SUPFAM" id="SSF52317">
    <property type="entry name" value="Class I glutamine amidotransferase-like"/>
    <property type="match status" value="1"/>
</dbReference>
<dbReference type="Gene3D" id="3.40.50.880">
    <property type="match status" value="1"/>
</dbReference>
<organism evidence="1">
    <name type="scientific">Vecturithrix granuli</name>
    <dbReference type="NCBI Taxonomy" id="1499967"/>
    <lineage>
        <taxon>Bacteria</taxon>
        <taxon>Candidatus Moduliflexota</taxon>
        <taxon>Candidatus Vecturitrichia</taxon>
        <taxon>Candidatus Vecturitrichales</taxon>
        <taxon>Candidatus Vecturitrichaceae</taxon>
        <taxon>Candidatus Vecturithrix</taxon>
    </lineage>
</organism>
<keyword evidence="1" id="KW-0315">Glutamine amidotransferase</keyword>
<reference evidence="1" key="1">
    <citation type="journal article" date="2015" name="PeerJ">
        <title>First genomic representation of candidate bacterial phylum KSB3 points to enhanced environmental sensing as a trigger of wastewater bulking.</title>
        <authorList>
            <person name="Sekiguchi Y."/>
            <person name="Ohashi A."/>
            <person name="Parks D.H."/>
            <person name="Yamauchi T."/>
            <person name="Tyson G.W."/>
            <person name="Hugenholtz P."/>
        </authorList>
    </citation>
    <scope>NUCLEOTIDE SEQUENCE [LARGE SCALE GENOMIC DNA]</scope>
</reference>
<dbReference type="PROSITE" id="PS51273">
    <property type="entry name" value="GATASE_TYPE_1"/>
    <property type="match status" value="1"/>
</dbReference>
<sequence length="240" mass="26606">MKMRIGVTSGWEPGMVVKGWPLIYTVKPVIEKIEKLGGIPIIIPVLENTDYLADYMEFLDGIIVSGEVMSIKQNVIKEGSKNILETSNPLRYKNEAVIIRQALAQNVPLLGICRGYQVLVVIEGGTVTDEDININNSIIHQQGELASPDKTVHSVTMTPGSHLQNLLGVDTIMVNSFHRQGVKSAPEGYRISAVSPDGNIEAIEKKGKTFVLGVQFHPEMLGGDIWEQFFVRLFEHLKQK</sequence>
<gene>
    <name evidence="1" type="ORF">U27_00484</name>
</gene>
<dbReference type="PANTHER" id="PTHR43235:SF1">
    <property type="entry name" value="GLUTAMINE AMIDOTRANSFERASE PB2B2.05-RELATED"/>
    <property type="match status" value="1"/>
</dbReference>
<dbReference type="GO" id="GO:0016811">
    <property type="term" value="F:hydrolase activity, acting on carbon-nitrogen (but not peptide) bonds, in linear amides"/>
    <property type="evidence" value="ECO:0007669"/>
    <property type="project" value="InterPro"/>
</dbReference>
<dbReference type="EMBL" id="DF820473">
    <property type="protein sequence ID" value="GAK60587.1"/>
    <property type="molecule type" value="Genomic_DNA"/>
</dbReference>
<dbReference type="HOGENOM" id="CLU_030756_2_1_0"/>
<proteinExistence type="predicted"/>
<keyword evidence="2" id="KW-1185">Reference proteome</keyword>
<evidence type="ECO:0000313" key="1">
    <source>
        <dbReference type="EMBL" id="GAK60587.1"/>
    </source>
</evidence>
<dbReference type="GO" id="GO:0016740">
    <property type="term" value="F:transferase activity"/>
    <property type="evidence" value="ECO:0007669"/>
    <property type="project" value="UniProtKB-KW"/>
</dbReference>
<dbReference type="InterPro" id="IPR011697">
    <property type="entry name" value="Peptidase_C26"/>
</dbReference>
<evidence type="ECO:0000313" key="2">
    <source>
        <dbReference type="Proteomes" id="UP000030661"/>
    </source>
</evidence>
<dbReference type="AlphaFoldDB" id="A0A081C7N2"/>
<dbReference type="PANTHER" id="PTHR43235">
    <property type="entry name" value="GLUTAMINE AMIDOTRANSFERASE PB2B2.05-RELATED"/>
    <property type="match status" value="1"/>
</dbReference>
<protein>
    <submittedName>
        <fullName evidence="1">Glutamine amidotransferase class-I domain protein</fullName>
    </submittedName>
</protein>
<dbReference type="eggNOG" id="COG2071">
    <property type="taxonomic scope" value="Bacteria"/>
</dbReference>